<evidence type="ECO:0000256" key="1">
    <source>
        <dbReference type="ARBA" id="ARBA00010914"/>
    </source>
</evidence>
<feature type="domain" description="2Fe-2S ferredoxin-type" evidence="10">
    <location>
        <begin position="2"/>
        <end position="104"/>
    </location>
</feature>
<comment type="cofactor">
    <cofactor evidence="9">
        <name>[2Fe-2S] cluster</name>
        <dbReference type="ChEBI" id="CHEBI:190135"/>
    </cofactor>
</comment>
<dbReference type="EMBL" id="APOI01000014">
    <property type="protein sequence ID" value="ENU24125.1"/>
    <property type="molecule type" value="Genomic_DNA"/>
</dbReference>
<dbReference type="SUPFAM" id="SSF54292">
    <property type="entry name" value="2Fe-2S ferredoxin-like"/>
    <property type="match status" value="1"/>
</dbReference>
<organism evidence="11 12">
    <name type="scientific">Acinetobacter proteolyticus</name>
    <dbReference type="NCBI Taxonomy" id="1776741"/>
    <lineage>
        <taxon>Bacteria</taxon>
        <taxon>Pseudomonadati</taxon>
        <taxon>Pseudomonadota</taxon>
        <taxon>Gammaproteobacteria</taxon>
        <taxon>Moraxellales</taxon>
        <taxon>Moraxellaceae</taxon>
        <taxon>Acinetobacter</taxon>
    </lineage>
</organism>
<dbReference type="InterPro" id="IPR018298">
    <property type="entry name" value="Adrenodoxin_Fe-S_BS"/>
</dbReference>
<dbReference type="NCBIfam" id="TIGR02007">
    <property type="entry name" value="fdx_isc"/>
    <property type="match status" value="1"/>
</dbReference>
<dbReference type="InterPro" id="IPR012675">
    <property type="entry name" value="Beta-grasp_dom_sf"/>
</dbReference>
<sequence>MPKITVLPHEKICPEGNILEIKKGANLCRALLDHGIEIEHACDFSGACTTCHVIIRKGFESLQEMDDVEADLLDRAWGLSPESRLSCQVNIQTQPLEIEIPKYTINYVSEKKE</sequence>
<proteinExistence type="inferred from homology"/>
<dbReference type="PROSITE" id="PS51085">
    <property type="entry name" value="2FE2S_FER_2"/>
    <property type="match status" value="1"/>
</dbReference>
<keyword evidence="3" id="KW-0813">Transport</keyword>
<evidence type="ECO:0000313" key="12">
    <source>
        <dbReference type="Proteomes" id="UP000013034"/>
    </source>
</evidence>
<reference evidence="11 12" key="1">
    <citation type="submission" date="2013-02" db="EMBL/GenBank/DDBJ databases">
        <title>The Genome Sequence of Acinetobacter sp. NIPH 809.</title>
        <authorList>
            <consortium name="The Broad Institute Genome Sequencing Platform"/>
            <consortium name="The Broad Institute Genome Sequencing Center for Infectious Disease"/>
            <person name="Cerqueira G."/>
            <person name="Feldgarden M."/>
            <person name="Courvalin P."/>
            <person name="Perichon B."/>
            <person name="Grillot-Courvalin C."/>
            <person name="Clermont D."/>
            <person name="Rocha E."/>
            <person name="Yoon E.-J."/>
            <person name="Nemec A."/>
            <person name="Walker B."/>
            <person name="Young S.K."/>
            <person name="Zeng Q."/>
            <person name="Gargeya S."/>
            <person name="Fitzgerald M."/>
            <person name="Haas B."/>
            <person name="Abouelleil A."/>
            <person name="Alvarado L."/>
            <person name="Arachchi H.M."/>
            <person name="Berlin A.M."/>
            <person name="Chapman S.B."/>
            <person name="Dewar J."/>
            <person name="Goldberg J."/>
            <person name="Griggs A."/>
            <person name="Gujja S."/>
            <person name="Hansen M."/>
            <person name="Howarth C."/>
            <person name="Imamovic A."/>
            <person name="Larimer J."/>
            <person name="McCowan C."/>
            <person name="Murphy C."/>
            <person name="Neiman D."/>
            <person name="Pearson M."/>
            <person name="Priest M."/>
            <person name="Roberts A."/>
            <person name="Saif S."/>
            <person name="Shea T."/>
            <person name="Sisk P."/>
            <person name="Sykes S."/>
            <person name="Wortman J."/>
            <person name="Nusbaum C."/>
            <person name="Birren B."/>
        </authorList>
    </citation>
    <scope>NUCLEOTIDE SEQUENCE [LARGE SCALE GENOMIC DNA]</scope>
    <source>
        <strain evidence="11 12">NIPH 809</strain>
    </source>
</reference>
<dbReference type="InterPro" id="IPR011536">
    <property type="entry name" value="Fdx_isc"/>
</dbReference>
<dbReference type="Gene3D" id="3.10.20.30">
    <property type="match status" value="1"/>
</dbReference>
<comment type="similarity">
    <text evidence="1">Belongs to the adrenodoxin/putidaredoxin family.</text>
</comment>
<dbReference type="Proteomes" id="UP000013034">
    <property type="component" value="Unassembled WGS sequence"/>
</dbReference>
<keyword evidence="4" id="KW-0001">2Fe-2S</keyword>
<dbReference type="InterPro" id="IPR036010">
    <property type="entry name" value="2Fe-2S_ferredoxin-like_sf"/>
</dbReference>
<keyword evidence="5" id="KW-0479">Metal-binding</keyword>
<name>A0ABN0JFX7_9GAMM</name>
<dbReference type="PANTHER" id="PTHR23426">
    <property type="entry name" value="FERREDOXIN/ADRENODOXIN"/>
    <property type="match status" value="1"/>
</dbReference>
<keyword evidence="6" id="KW-0249">Electron transport</keyword>
<dbReference type="InterPro" id="IPR001055">
    <property type="entry name" value="Adrenodoxin-like"/>
</dbReference>
<dbReference type="CDD" id="cd00207">
    <property type="entry name" value="fer2"/>
    <property type="match status" value="1"/>
</dbReference>
<comment type="caution">
    <text evidence="11">The sequence shown here is derived from an EMBL/GenBank/DDBJ whole genome shotgun (WGS) entry which is preliminary data.</text>
</comment>
<evidence type="ECO:0000256" key="4">
    <source>
        <dbReference type="ARBA" id="ARBA00022714"/>
    </source>
</evidence>
<keyword evidence="12" id="KW-1185">Reference proteome</keyword>
<dbReference type="RefSeq" id="WP_004653565.1">
    <property type="nucleotide sequence ID" value="NZ_KB849179.1"/>
</dbReference>
<dbReference type="InterPro" id="IPR001041">
    <property type="entry name" value="2Fe-2S_ferredoxin-type"/>
</dbReference>
<evidence type="ECO:0000259" key="10">
    <source>
        <dbReference type="PROSITE" id="PS51085"/>
    </source>
</evidence>
<evidence type="ECO:0000256" key="8">
    <source>
        <dbReference type="ARBA" id="ARBA00023014"/>
    </source>
</evidence>
<evidence type="ECO:0000313" key="11">
    <source>
        <dbReference type="EMBL" id="ENU24125.1"/>
    </source>
</evidence>
<keyword evidence="7" id="KW-0408">Iron</keyword>
<dbReference type="Pfam" id="PF00111">
    <property type="entry name" value="Fer2"/>
    <property type="match status" value="1"/>
</dbReference>
<dbReference type="PANTHER" id="PTHR23426:SF65">
    <property type="entry name" value="FERREDOXIN-2, MITOCHONDRIAL"/>
    <property type="match status" value="1"/>
</dbReference>
<protein>
    <recommendedName>
        <fullName evidence="2">2Fe-2S ferredoxin</fullName>
    </recommendedName>
</protein>
<evidence type="ECO:0000256" key="5">
    <source>
        <dbReference type="ARBA" id="ARBA00022723"/>
    </source>
</evidence>
<evidence type="ECO:0000256" key="6">
    <source>
        <dbReference type="ARBA" id="ARBA00022982"/>
    </source>
</evidence>
<evidence type="ECO:0000256" key="9">
    <source>
        <dbReference type="ARBA" id="ARBA00034078"/>
    </source>
</evidence>
<gene>
    <name evidence="11" type="ORF">F993_01441</name>
</gene>
<dbReference type="PROSITE" id="PS00814">
    <property type="entry name" value="ADX"/>
    <property type="match status" value="1"/>
</dbReference>
<evidence type="ECO:0000256" key="7">
    <source>
        <dbReference type="ARBA" id="ARBA00023004"/>
    </source>
</evidence>
<evidence type="ECO:0000256" key="2">
    <source>
        <dbReference type="ARBA" id="ARBA00019395"/>
    </source>
</evidence>
<evidence type="ECO:0000256" key="3">
    <source>
        <dbReference type="ARBA" id="ARBA00022448"/>
    </source>
</evidence>
<accession>A0ABN0JFX7</accession>
<dbReference type="PRINTS" id="PR00355">
    <property type="entry name" value="ADRENODOXIN"/>
</dbReference>
<keyword evidence="8" id="KW-0411">Iron-sulfur</keyword>